<keyword evidence="2" id="KW-1185">Reference proteome</keyword>
<organism evidence="1 2">
    <name type="scientific">Arcticibacter svalbardensis MN12-7</name>
    <dbReference type="NCBI Taxonomy" id="1150600"/>
    <lineage>
        <taxon>Bacteria</taxon>
        <taxon>Pseudomonadati</taxon>
        <taxon>Bacteroidota</taxon>
        <taxon>Sphingobacteriia</taxon>
        <taxon>Sphingobacteriales</taxon>
        <taxon>Sphingobacteriaceae</taxon>
        <taxon>Arcticibacter</taxon>
    </lineage>
</organism>
<reference evidence="1 2" key="1">
    <citation type="journal article" date="2013" name="Genome Announc.">
        <title>Draft Genome Sequence of Arcticibacter svalbardensis Strain MN12-7T, a Member of the Family Sphingobacteriaceae Isolated from an Arctic Soil Sample.</title>
        <authorList>
            <person name="Shivaji S."/>
            <person name="Ara S."/>
            <person name="Prasad S."/>
            <person name="Manasa B.P."/>
            <person name="Begum Z."/>
            <person name="Singh A."/>
            <person name="Kumar Pinnaka A."/>
        </authorList>
    </citation>
    <scope>NUCLEOTIDE SEQUENCE [LARGE SCALE GENOMIC DNA]</scope>
    <source>
        <strain evidence="1 2">MN12-7</strain>
    </source>
</reference>
<accession>R9GP44</accession>
<evidence type="ECO:0000313" key="1">
    <source>
        <dbReference type="EMBL" id="EOR93305.1"/>
    </source>
</evidence>
<sequence>MALSLPRLDEYTVSREVNFDRPIIFNLNTITKGCNKL</sequence>
<dbReference type="EMBL" id="AQPN01000118">
    <property type="protein sequence ID" value="EOR93305.1"/>
    <property type="molecule type" value="Genomic_DNA"/>
</dbReference>
<comment type="caution">
    <text evidence="1">The sequence shown here is derived from an EMBL/GenBank/DDBJ whole genome shotgun (WGS) entry which is preliminary data.</text>
</comment>
<proteinExistence type="predicted"/>
<dbReference type="AlphaFoldDB" id="R9GP44"/>
<dbReference type="Proteomes" id="UP000014174">
    <property type="component" value="Unassembled WGS sequence"/>
</dbReference>
<evidence type="ECO:0000313" key="2">
    <source>
        <dbReference type="Proteomes" id="UP000014174"/>
    </source>
</evidence>
<dbReference type="STRING" id="1150600.ADIARSV_3516"/>
<gene>
    <name evidence="1" type="ORF">ADIARSV_3516</name>
</gene>
<name>R9GP44_9SPHI</name>
<protein>
    <submittedName>
        <fullName evidence="1">Uncharacterized protein</fullName>
    </submittedName>
</protein>